<dbReference type="AlphaFoldDB" id="A0A1E3IF37"/>
<feature type="region of interest" description="Disordered" evidence="1">
    <location>
        <begin position="109"/>
        <end position="133"/>
    </location>
</feature>
<evidence type="ECO:0000256" key="1">
    <source>
        <dbReference type="SAM" id="MobiDB-lite"/>
    </source>
</evidence>
<dbReference type="GeneID" id="91087901"/>
<dbReference type="EMBL" id="CP143787">
    <property type="protein sequence ID" value="WVN88480.1"/>
    <property type="molecule type" value="Genomic_DNA"/>
</dbReference>
<reference evidence="2" key="2">
    <citation type="journal article" date="2022" name="Elife">
        <title>Obligate sexual reproduction of a homothallic fungus closely related to the Cryptococcus pathogenic species complex.</title>
        <authorList>
            <person name="Passer A.R."/>
            <person name="Clancey S.A."/>
            <person name="Shea T."/>
            <person name="David-Palma M."/>
            <person name="Averette A.F."/>
            <person name="Boekhout T."/>
            <person name="Porcel B.M."/>
            <person name="Nowrousian M."/>
            <person name="Cuomo C.A."/>
            <person name="Sun S."/>
            <person name="Heitman J."/>
            <person name="Coelho M.A."/>
        </authorList>
    </citation>
    <scope>NUCLEOTIDE SEQUENCE</scope>
    <source>
        <strain evidence="2">CBS 7841</strain>
    </source>
</reference>
<dbReference type="KEGG" id="cdep:91087901"/>
<reference evidence="2" key="1">
    <citation type="submission" date="2016-06" db="EMBL/GenBank/DDBJ databases">
        <authorList>
            <person name="Cuomo C."/>
            <person name="Litvintseva A."/>
            <person name="Heitman J."/>
            <person name="Chen Y."/>
            <person name="Sun S."/>
            <person name="Springer D."/>
            <person name="Dromer F."/>
            <person name="Young S."/>
            <person name="Zeng Q."/>
            <person name="Chapman S."/>
            <person name="Gujja S."/>
            <person name="Saif S."/>
            <person name="Birren B."/>
        </authorList>
    </citation>
    <scope>NUCLEOTIDE SEQUENCE</scope>
    <source>
        <strain evidence="2">CBS 7841</strain>
    </source>
</reference>
<evidence type="ECO:0000313" key="2">
    <source>
        <dbReference type="EMBL" id="WVN88480.1"/>
    </source>
</evidence>
<gene>
    <name evidence="2" type="ORF">L203_103691</name>
</gene>
<dbReference type="VEuPathDB" id="FungiDB:L203_03809"/>
<evidence type="ECO:0000313" key="3">
    <source>
        <dbReference type="Proteomes" id="UP000094043"/>
    </source>
</evidence>
<keyword evidence="3" id="KW-1185">Reference proteome</keyword>
<name>A0A1E3IF37_9TREE</name>
<accession>A0A1E3IF37</accession>
<dbReference type="RefSeq" id="XP_066069180.1">
    <property type="nucleotide sequence ID" value="XM_066213083.1"/>
</dbReference>
<protein>
    <submittedName>
        <fullName evidence="2">Uncharacterized protein</fullName>
    </submittedName>
</protein>
<dbReference type="Proteomes" id="UP000094043">
    <property type="component" value="Chromosome 4"/>
</dbReference>
<organism evidence="2 3">
    <name type="scientific">Cryptococcus depauperatus CBS 7841</name>
    <dbReference type="NCBI Taxonomy" id="1295531"/>
    <lineage>
        <taxon>Eukaryota</taxon>
        <taxon>Fungi</taxon>
        <taxon>Dikarya</taxon>
        <taxon>Basidiomycota</taxon>
        <taxon>Agaricomycotina</taxon>
        <taxon>Tremellomycetes</taxon>
        <taxon>Tremellales</taxon>
        <taxon>Cryptococcaceae</taxon>
        <taxon>Cryptococcus</taxon>
    </lineage>
</organism>
<proteinExistence type="predicted"/>
<dbReference type="OrthoDB" id="2565062at2759"/>
<sequence>MGYTLQLQWSYTPPAGRAVPLSEIIAARVLEFYGNNSSSKSSLQLRTYRAQFPSKSVSKTTPDNRYLTIISSLPPTTFINQSDDTREDLPANDDTAYLFLDNRSATQDELGSVEPNGANNVPSDGAETAPREDPRYQCLAVRPSSAVGPMLQSLLSPFVLGLTKAARTAASQTSSTPVPTTLPGTTLMMTCYVFSLPRLPTPPVILRMYVLPSTTAGSIILQGEYNDSVEGRDQEEIKREVRTFLEGCLYDELRGDIKWIVVSDDEKDWEEPKRSKKAMLSLAKALRQSNFI</sequence>
<reference evidence="2" key="3">
    <citation type="submission" date="2024-01" db="EMBL/GenBank/DDBJ databases">
        <authorList>
            <person name="Coelho M.A."/>
            <person name="David-Palma M."/>
            <person name="Shea T."/>
            <person name="Sun S."/>
            <person name="Cuomo C.A."/>
            <person name="Heitman J."/>
        </authorList>
    </citation>
    <scope>NUCLEOTIDE SEQUENCE</scope>
    <source>
        <strain evidence="2">CBS 7841</strain>
    </source>
</reference>